<dbReference type="SUPFAM" id="SSF46785">
    <property type="entry name" value="Winged helix' DNA-binding domain"/>
    <property type="match status" value="1"/>
</dbReference>
<dbReference type="AlphaFoldDB" id="A0A3S4A1H4"/>
<name>A0A3S4A1H4_9MICO</name>
<evidence type="ECO:0000313" key="7">
    <source>
        <dbReference type="EMBL" id="RWZ58346.1"/>
    </source>
</evidence>
<dbReference type="SMART" id="SM00420">
    <property type="entry name" value="HTH_DEOR"/>
    <property type="match status" value="1"/>
</dbReference>
<evidence type="ECO:0000256" key="2">
    <source>
        <dbReference type="ARBA" id="ARBA00022491"/>
    </source>
</evidence>
<comment type="function">
    <text evidence="5">Repressor of the lactose catabolism operon. Galactose-6-phosphate is the inducer.</text>
</comment>
<dbReference type="Pfam" id="PF00455">
    <property type="entry name" value="DeoRC"/>
    <property type="match status" value="1"/>
</dbReference>
<dbReference type="SMART" id="SM01134">
    <property type="entry name" value="DeoRC"/>
    <property type="match status" value="1"/>
</dbReference>
<dbReference type="SUPFAM" id="SSF100950">
    <property type="entry name" value="NagB/RpiA/CoA transferase-like"/>
    <property type="match status" value="1"/>
</dbReference>
<dbReference type="GO" id="GO:0003700">
    <property type="term" value="F:DNA-binding transcription factor activity"/>
    <property type="evidence" value="ECO:0007669"/>
    <property type="project" value="InterPro"/>
</dbReference>
<dbReference type="Gene3D" id="3.40.50.1360">
    <property type="match status" value="1"/>
</dbReference>
<sequence>MYAEERRYAIVQSARRAGRVEVAALAQEFGVTPETVRVDLNALQASGILKRVHGGAVPVERTLFEPQIASRVEFADEKRAIAGAALAELPEAGAVFLESGSTSMFLAEQLPRGRSLSVFTNSLPIATYLATVPEYTVHTLGGRVRPVTLGEVDTVAIRTLHGVNIDVAFLGTNGLSAEFGLTTPDQAEADFKRATLASARRRVLLADRSKVGTVALWRYGDVSDVHVVVTSSRADEREIGALRETTGRLVLV</sequence>
<feature type="domain" description="HTH deoR-type" evidence="6">
    <location>
        <begin position="3"/>
        <end position="58"/>
    </location>
</feature>
<keyword evidence="2" id="KW-0678">Repressor</keyword>
<accession>A0A3S4A1H4</accession>
<keyword evidence="4" id="KW-0804">Transcription</keyword>
<evidence type="ECO:0000256" key="3">
    <source>
        <dbReference type="ARBA" id="ARBA00023015"/>
    </source>
</evidence>
<dbReference type="InterPro" id="IPR036390">
    <property type="entry name" value="WH_DNA-bd_sf"/>
</dbReference>
<protein>
    <recommendedName>
        <fullName evidence="1">Lactose phosphotransferase system repressor</fullName>
    </recommendedName>
</protein>
<dbReference type="InterPro" id="IPR037171">
    <property type="entry name" value="NagB/RpiA_transferase-like"/>
</dbReference>
<dbReference type="PANTHER" id="PTHR30363">
    <property type="entry name" value="HTH-TYPE TRANSCRIPTIONAL REGULATOR SRLR-RELATED"/>
    <property type="match status" value="1"/>
</dbReference>
<dbReference type="OrthoDB" id="7688673at2"/>
<evidence type="ECO:0000256" key="4">
    <source>
        <dbReference type="ARBA" id="ARBA00023163"/>
    </source>
</evidence>
<organism evidence="7 8">
    <name type="scientific">Labedella populi</name>
    <dbReference type="NCBI Taxonomy" id="2498850"/>
    <lineage>
        <taxon>Bacteria</taxon>
        <taxon>Bacillati</taxon>
        <taxon>Actinomycetota</taxon>
        <taxon>Actinomycetes</taxon>
        <taxon>Micrococcales</taxon>
        <taxon>Microbacteriaceae</taxon>
        <taxon>Labedella</taxon>
    </lineage>
</organism>
<dbReference type="PRINTS" id="PR00037">
    <property type="entry name" value="HTHLACR"/>
</dbReference>
<dbReference type="PROSITE" id="PS51000">
    <property type="entry name" value="HTH_DEOR_2"/>
    <property type="match status" value="1"/>
</dbReference>
<keyword evidence="3" id="KW-0805">Transcription regulation</keyword>
<keyword evidence="8" id="KW-1185">Reference proteome</keyword>
<dbReference type="InterPro" id="IPR001034">
    <property type="entry name" value="DeoR_HTH"/>
</dbReference>
<dbReference type="EMBL" id="RZNC01000007">
    <property type="protein sequence ID" value="RWZ58346.1"/>
    <property type="molecule type" value="Genomic_DNA"/>
</dbReference>
<reference evidence="7 8" key="1">
    <citation type="submission" date="2018-12" db="EMBL/GenBank/DDBJ databases">
        <authorList>
            <person name="Li F."/>
        </authorList>
    </citation>
    <scope>NUCLEOTIDE SEQUENCE [LARGE SCALE GENOMIC DNA]</scope>
    <source>
        <strain evidence="7 8">8H24J-4-2</strain>
    </source>
</reference>
<dbReference type="Proteomes" id="UP000288603">
    <property type="component" value="Unassembled WGS sequence"/>
</dbReference>
<gene>
    <name evidence="7" type="ORF">ELQ92_14900</name>
</gene>
<dbReference type="InterPro" id="IPR014036">
    <property type="entry name" value="DeoR-like_C"/>
</dbReference>
<evidence type="ECO:0000256" key="1">
    <source>
        <dbReference type="ARBA" id="ARBA00021390"/>
    </source>
</evidence>
<evidence type="ECO:0000259" key="6">
    <source>
        <dbReference type="PROSITE" id="PS51000"/>
    </source>
</evidence>
<dbReference type="PANTHER" id="PTHR30363:SF4">
    <property type="entry name" value="GLYCEROL-3-PHOSPHATE REGULON REPRESSOR"/>
    <property type="match status" value="1"/>
</dbReference>
<proteinExistence type="predicted"/>
<dbReference type="InterPro" id="IPR050313">
    <property type="entry name" value="Carb_Metab_HTH_regulators"/>
</dbReference>
<evidence type="ECO:0000313" key="8">
    <source>
        <dbReference type="Proteomes" id="UP000288603"/>
    </source>
</evidence>
<comment type="caution">
    <text evidence="7">The sequence shown here is derived from an EMBL/GenBank/DDBJ whole genome shotgun (WGS) entry which is preliminary data.</text>
</comment>
<dbReference type="Pfam" id="PF08220">
    <property type="entry name" value="HTH_DeoR"/>
    <property type="match status" value="1"/>
</dbReference>
<evidence type="ECO:0000256" key="5">
    <source>
        <dbReference type="ARBA" id="ARBA00024937"/>
    </source>
</evidence>